<keyword evidence="1" id="KW-1133">Transmembrane helix</keyword>
<feature type="non-terminal residue" evidence="2">
    <location>
        <position position="114"/>
    </location>
</feature>
<dbReference type="AlphaFoldDB" id="A0AAD8A1N3"/>
<sequence>HLVVKALQNVSFHPQHLVAPGSEALQNVSFHPQHLVVKALQNHLVVKALQNHLNVSFPSSHLAFVSCFFQYLYFFPKRFIFWSKRMLKYIFKKNLNPRSCEYAFIRRIFHPPLT</sequence>
<reference evidence="2" key="2">
    <citation type="submission" date="2023-05" db="EMBL/GenBank/DDBJ databases">
        <authorList>
            <person name="Fouks B."/>
        </authorList>
    </citation>
    <scope>NUCLEOTIDE SEQUENCE</scope>
    <source>
        <strain evidence="2">Stay&amp;Tobe</strain>
        <tissue evidence="2">Testes</tissue>
    </source>
</reference>
<keyword evidence="1" id="KW-0812">Transmembrane</keyword>
<dbReference type="EMBL" id="JASPKZ010004196">
    <property type="protein sequence ID" value="KAJ9590737.1"/>
    <property type="molecule type" value="Genomic_DNA"/>
</dbReference>
<reference evidence="2" key="1">
    <citation type="journal article" date="2023" name="IScience">
        <title>Live-bearing cockroach genome reveals convergent evolutionary mechanisms linked to viviparity in insects and beyond.</title>
        <authorList>
            <person name="Fouks B."/>
            <person name="Harrison M.C."/>
            <person name="Mikhailova A.A."/>
            <person name="Marchal E."/>
            <person name="English S."/>
            <person name="Carruthers M."/>
            <person name="Jennings E.C."/>
            <person name="Chiamaka E.L."/>
            <person name="Frigard R.A."/>
            <person name="Pippel M."/>
            <person name="Attardo G.M."/>
            <person name="Benoit J.B."/>
            <person name="Bornberg-Bauer E."/>
            <person name="Tobe S.S."/>
        </authorList>
    </citation>
    <scope>NUCLEOTIDE SEQUENCE</scope>
    <source>
        <strain evidence="2">Stay&amp;Tobe</strain>
    </source>
</reference>
<gene>
    <name evidence="2" type="ORF">L9F63_016253</name>
</gene>
<evidence type="ECO:0000256" key="1">
    <source>
        <dbReference type="SAM" id="Phobius"/>
    </source>
</evidence>
<feature type="non-terminal residue" evidence="2">
    <location>
        <position position="1"/>
    </location>
</feature>
<comment type="caution">
    <text evidence="2">The sequence shown here is derived from an EMBL/GenBank/DDBJ whole genome shotgun (WGS) entry which is preliminary data.</text>
</comment>
<evidence type="ECO:0000313" key="3">
    <source>
        <dbReference type="Proteomes" id="UP001233999"/>
    </source>
</evidence>
<name>A0AAD8A1N3_DIPPU</name>
<dbReference type="Proteomes" id="UP001233999">
    <property type="component" value="Unassembled WGS sequence"/>
</dbReference>
<proteinExistence type="predicted"/>
<protein>
    <submittedName>
        <fullName evidence="2">Uncharacterized protein</fullName>
    </submittedName>
</protein>
<keyword evidence="3" id="KW-1185">Reference proteome</keyword>
<accession>A0AAD8A1N3</accession>
<keyword evidence="1" id="KW-0472">Membrane</keyword>
<organism evidence="2 3">
    <name type="scientific">Diploptera punctata</name>
    <name type="common">Pacific beetle cockroach</name>
    <dbReference type="NCBI Taxonomy" id="6984"/>
    <lineage>
        <taxon>Eukaryota</taxon>
        <taxon>Metazoa</taxon>
        <taxon>Ecdysozoa</taxon>
        <taxon>Arthropoda</taxon>
        <taxon>Hexapoda</taxon>
        <taxon>Insecta</taxon>
        <taxon>Pterygota</taxon>
        <taxon>Neoptera</taxon>
        <taxon>Polyneoptera</taxon>
        <taxon>Dictyoptera</taxon>
        <taxon>Blattodea</taxon>
        <taxon>Blaberoidea</taxon>
        <taxon>Blaberidae</taxon>
        <taxon>Diplopterinae</taxon>
        <taxon>Diploptera</taxon>
    </lineage>
</organism>
<evidence type="ECO:0000313" key="2">
    <source>
        <dbReference type="EMBL" id="KAJ9590737.1"/>
    </source>
</evidence>
<feature type="transmembrane region" description="Helical" evidence="1">
    <location>
        <begin position="55"/>
        <end position="75"/>
    </location>
</feature>